<proteinExistence type="inferred from homology"/>
<dbReference type="PRINTS" id="PR00080">
    <property type="entry name" value="SDRFAMILY"/>
</dbReference>
<dbReference type="InterPro" id="IPR002347">
    <property type="entry name" value="SDR_fam"/>
</dbReference>
<dbReference type="CDD" id="cd05374">
    <property type="entry name" value="17beta-HSD-like_SDR_c"/>
    <property type="match status" value="1"/>
</dbReference>
<gene>
    <name evidence="5" type="ORF">BDV96DRAFT_505373</name>
</gene>
<dbReference type="OrthoDB" id="2102561at2759"/>
<dbReference type="SMART" id="SM00822">
    <property type="entry name" value="PKS_KR"/>
    <property type="match status" value="1"/>
</dbReference>
<dbReference type="PANTHER" id="PTHR44169:SF6">
    <property type="entry name" value="NADPH-DEPENDENT 1-ACYLDIHYDROXYACETONE PHOSPHATE REDUCTASE"/>
    <property type="match status" value="1"/>
</dbReference>
<name>A0A6A5YLG6_9PLEO</name>
<reference evidence="5" key="1">
    <citation type="journal article" date="2020" name="Stud. Mycol.">
        <title>101 Dothideomycetes genomes: a test case for predicting lifestyles and emergence of pathogens.</title>
        <authorList>
            <person name="Haridas S."/>
            <person name="Albert R."/>
            <person name="Binder M."/>
            <person name="Bloem J."/>
            <person name="Labutti K."/>
            <person name="Salamov A."/>
            <person name="Andreopoulos B."/>
            <person name="Baker S."/>
            <person name="Barry K."/>
            <person name="Bills G."/>
            <person name="Bluhm B."/>
            <person name="Cannon C."/>
            <person name="Castanera R."/>
            <person name="Culley D."/>
            <person name="Daum C."/>
            <person name="Ezra D."/>
            <person name="Gonzalez J."/>
            <person name="Henrissat B."/>
            <person name="Kuo A."/>
            <person name="Liang C."/>
            <person name="Lipzen A."/>
            <person name="Lutzoni F."/>
            <person name="Magnuson J."/>
            <person name="Mondo S."/>
            <person name="Nolan M."/>
            <person name="Ohm R."/>
            <person name="Pangilinan J."/>
            <person name="Park H.-J."/>
            <person name="Ramirez L."/>
            <person name="Alfaro M."/>
            <person name="Sun H."/>
            <person name="Tritt A."/>
            <person name="Yoshinaga Y."/>
            <person name="Zwiers L.-H."/>
            <person name="Turgeon B."/>
            <person name="Goodwin S."/>
            <person name="Spatafora J."/>
            <person name="Crous P."/>
            <person name="Grigoriev I."/>
        </authorList>
    </citation>
    <scope>NUCLEOTIDE SEQUENCE</scope>
    <source>
        <strain evidence="5">CBS 627.86</strain>
    </source>
</reference>
<dbReference type="Proteomes" id="UP000799770">
    <property type="component" value="Unassembled WGS sequence"/>
</dbReference>
<dbReference type="InterPro" id="IPR057326">
    <property type="entry name" value="KR_dom"/>
</dbReference>
<feature type="domain" description="Ketoreductase" evidence="4">
    <location>
        <begin position="4"/>
        <end position="184"/>
    </location>
</feature>
<dbReference type="PANTHER" id="PTHR44169">
    <property type="entry name" value="NADPH-DEPENDENT 1-ACYLDIHYDROXYACETONE PHOSPHATE REDUCTASE"/>
    <property type="match status" value="1"/>
</dbReference>
<dbReference type="SUPFAM" id="SSF51735">
    <property type="entry name" value="NAD(P)-binding Rossmann-fold domains"/>
    <property type="match status" value="1"/>
</dbReference>
<dbReference type="Pfam" id="PF00106">
    <property type="entry name" value="adh_short"/>
    <property type="match status" value="1"/>
</dbReference>
<evidence type="ECO:0000313" key="5">
    <source>
        <dbReference type="EMBL" id="KAF2107813.1"/>
    </source>
</evidence>
<dbReference type="GO" id="GO:0004806">
    <property type="term" value="F:triacylglycerol lipase activity"/>
    <property type="evidence" value="ECO:0007669"/>
    <property type="project" value="TreeGrafter"/>
</dbReference>
<dbReference type="PRINTS" id="PR00081">
    <property type="entry name" value="GDHRDH"/>
</dbReference>
<accession>A0A6A5YLG6</accession>
<evidence type="ECO:0000256" key="2">
    <source>
        <dbReference type="ARBA" id="ARBA00023002"/>
    </source>
</evidence>
<comment type="similarity">
    <text evidence="1 3">Belongs to the short-chain dehydrogenases/reductases (SDR) family.</text>
</comment>
<sequence>MAPKTVLITGCSTGGIGHALVLEFQRRGHTVFATARSPSKMADLKELPNVHLMALDVVSQVSVDAAVKQVEVKSGGKLDVLVNNAGVLFVMPALDVDIEEARAVFETNYWGVLRVVQAFAPLVIAAKGSILNVGSGAGDLPLPFQSMYNASKAAQNMLSEVLRLELRPLGVKVITLMAGNVATNIAANAPPVEIPQSSVYDPVRSEIGKEMKYSDQPAASFAKQVVDDVLGGSQGKVYRGGNSFIMKWLPSVLPEWAMDYLMLENGRGLKKMPKQ</sequence>
<evidence type="ECO:0000313" key="6">
    <source>
        <dbReference type="Proteomes" id="UP000799770"/>
    </source>
</evidence>
<keyword evidence="6" id="KW-1185">Reference proteome</keyword>
<evidence type="ECO:0000256" key="1">
    <source>
        <dbReference type="ARBA" id="ARBA00006484"/>
    </source>
</evidence>
<dbReference type="GO" id="GO:0019433">
    <property type="term" value="P:triglyceride catabolic process"/>
    <property type="evidence" value="ECO:0007669"/>
    <property type="project" value="TreeGrafter"/>
</dbReference>
<evidence type="ECO:0000256" key="3">
    <source>
        <dbReference type="RuleBase" id="RU000363"/>
    </source>
</evidence>
<organism evidence="5 6">
    <name type="scientific">Lophiotrema nucula</name>
    <dbReference type="NCBI Taxonomy" id="690887"/>
    <lineage>
        <taxon>Eukaryota</taxon>
        <taxon>Fungi</taxon>
        <taxon>Dikarya</taxon>
        <taxon>Ascomycota</taxon>
        <taxon>Pezizomycotina</taxon>
        <taxon>Dothideomycetes</taxon>
        <taxon>Pleosporomycetidae</taxon>
        <taxon>Pleosporales</taxon>
        <taxon>Lophiotremataceae</taxon>
        <taxon>Lophiotrema</taxon>
    </lineage>
</organism>
<dbReference type="GO" id="GO:0005783">
    <property type="term" value="C:endoplasmic reticulum"/>
    <property type="evidence" value="ECO:0007669"/>
    <property type="project" value="TreeGrafter"/>
</dbReference>
<protein>
    <submittedName>
        <fullName evidence="5">NADPH-dependent 1-acyldihydroxyacetone phosphate reductase</fullName>
    </submittedName>
</protein>
<keyword evidence="2" id="KW-0560">Oxidoreductase</keyword>
<evidence type="ECO:0000259" key="4">
    <source>
        <dbReference type="SMART" id="SM00822"/>
    </source>
</evidence>
<dbReference type="Gene3D" id="3.40.50.720">
    <property type="entry name" value="NAD(P)-binding Rossmann-like Domain"/>
    <property type="match status" value="1"/>
</dbReference>
<dbReference type="AlphaFoldDB" id="A0A6A5YLG6"/>
<dbReference type="InterPro" id="IPR036291">
    <property type="entry name" value="NAD(P)-bd_dom_sf"/>
</dbReference>
<dbReference type="GO" id="GO:0000140">
    <property type="term" value="F:acylglycerone-phosphate reductase (NADP+) activity"/>
    <property type="evidence" value="ECO:0007669"/>
    <property type="project" value="TreeGrafter"/>
</dbReference>
<dbReference type="GO" id="GO:0006654">
    <property type="term" value="P:phosphatidic acid biosynthetic process"/>
    <property type="evidence" value="ECO:0007669"/>
    <property type="project" value="TreeGrafter"/>
</dbReference>
<dbReference type="GO" id="GO:0005811">
    <property type="term" value="C:lipid droplet"/>
    <property type="evidence" value="ECO:0007669"/>
    <property type="project" value="TreeGrafter"/>
</dbReference>
<dbReference type="EMBL" id="ML977351">
    <property type="protein sequence ID" value="KAF2107813.1"/>
    <property type="molecule type" value="Genomic_DNA"/>
</dbReference>